<name>A0A1Z5HPN0_9FIRM</name>
<dbReference type="InterPro" id="IPR027417">
    <property type="entry name" value="P-loop_NTPase"/>
</dbReference>
<proteinExistence type="predicted"/>
<dbReference type="Proteomes" id="UP000197032">
    <property type="component" value="Unassembled WGS sequence"/>
</dbReference>
<dbReference type="PANTHER" id="PTHR30267">
    <property type="entry name" value="PROTEIN KINASE PRKA"/>
    <property type="match status" value="1"/>
</dbReference>
<dbReference type="Gene3D" id="3.40.50.300">
    <property type="entry name" value="P-loop containing nucleotide triphosphate hydrolases"/>
    <property type="match status" value="1"/>
</dbReference>
<evidence type="ECO:0000259" key="1">
    <source>
        <dbReference type="SMART" id="SM00763"/>
    </source>
</evidence>
<dbReference type="SMART" id="SM00763">
    <property type="entry name" value="AAA_PrkA"/>
    <property type="match status" value="1"/>
</dbReference>
<feature type="domain" description="PrkA AAA" evidence="1">
    <location>
        <begin position="21"/>
        <end position="288"/>
    </location>
</feature>
<sequence>MDILKRLELHRQEEQKLRWEGTFRDYLKLVIENPKICRLAHERIYDMIVSAGVEEVDGVKKYKFFSSEIFGLDKTLERLVEEYFHSAARRLDVRKRILLLMGPVSGGKSTIVNLIKRGLEKYTRTDEGAVYAIKGCPMHEEPLHLIPRELREEFQQEYGIYIEGTLCPSCRLMVEEKYGGRVEDVPVQRIVFSEEDRVGIGTFSPSDPKSQDIADLTGSVDFSTIAEYGSESDPRAYRFDGELNKANRGIMEFQEMLKCDEKFLYNLLSLSQEGNFKAGRFALIYADE</sequence>
<evidence type="ECO:0000313" key="3">
    <source>
        <dbReference type="Proteomes" id="UP000197032"/>
    </source>
</evidence>
<organism evidence="2 3">
    <name type="scientific">Calderihabitans maritimus</name>
    <dbReference type="NCBI Taxonomy" id="1246530"/>
    <lineage>
        <taxon>Bacteria</taxon>
        <taxon>Bacillati</taxon>
        <taxon>Bacillota</taxon>
        <taxon>Clostridia</taxon>
        <taxon>Neomoorellales</taxon>
        <taxon>Calderihabitantaceae</taxon>
        <taxon>Calderihabitans</taxon>
    </lineage>
</organism>
<accession>A0A1Z5HPN0</accession>
<keyword evidence="2" id="KW-0808">Transferase</keyword>
<gene>
    <name evidence="2" type="ORF">KKC1_04020</name>
</gene>
<dbReference type="Pfam" id="PF08298">
    <property type="entry name" value="AAA_PrkA"/>
    <property type="match status" value="1"/>
</dbReference>
<comment type="caution">
    <text evidence="2">The sequence shown here is derived from an EMBL/GenBank/DDBJ whole genome shotgun (WGS) entry which is preliminary data.</text>
</comment>
<keyword evidence="3" id="KW-1185">Reference proteome</keyword>
<dbReference type="AlphaFoldDB" id="A0A1Z5HPN0"/>
<dbReference type="InterPro" id="IPR013153">
    <property type="entry name" value="Prk_AAA"/>
</dbReference>
<protein>
    <submittedName>
        <fullName evidence="2">Putative serine protein kinase PrkA</fullName>
    </submittedName>
</protein>
<dbReference type="SUPFAM" id="SSF52540">
    <property type="entry name" value="P-loop containing nucleoside triphosphate hydrolases"/>
    <property type="match status" value="1"/>
</dbReference>
<evidence type="ECO:0000313" key="2">
    <source>
        <dbReference type="EMBL" id="GAW91240.1"/>
    </source>
</evidence>
<dbReference type="EMBL" id="BDGJ01000010">
    <property type="protein sequence ID" value="GAW91240.1"/>
    <property type="molecule type" value="Genomic_DNA"/>
</dbReference>
<dbReference type="PANTHER" id="PTHR30267:SF2">
    <property type="entry name" value="PROTEIN PRKA"/>
    <property type="match status" value="1"/>
</dbReference>
<keyword evidence="2" id="KW-0418">Kinase</keyword>
<reference evidence="3" key="1">
    <citation type="journal article" date="2017" name="Appl. Environ. Microbiol.">
        <title>Genomic analysis of Calderihabitans maritimus KKC1, a thermophilic hydrogenogenic carboxydotrophic bacterium isolated from marine sediment.</title>
        <authorList>
            <person name="Omae K."/>
            <person name="Yoneda Y."/>
            <person name="Fukuyama Y."/>
            <person name="Yoshida T."/>
            <person name="Sako Y."/>
        </authorList>
    </citation>
    <scope>NUCLEOTIDE SEQUENCE [LARGE SCALE GENOMIC DNA]</scope>
    <source>
        <strain evidence="3">KKC1</strain>
    </source>
</reference>
<dbReference type="GO" id="GO:0004672">
    <property type="term" value="F:protein kinase activity"/>
    <property type="evidence" value="ECO:0007669"/>
    <property type="project" value="TreeGrafter"/>
</dbReference>